<accession>A0A0T5P0Y6</accession>
<dbReference type="AlphaFoldDB" id="A0A0T5P0Y6"/>
<protein>
    <recommendedName>
        <fullName evidence="3">Porin domain-containing protein</fullName>
    </recommendedName>
</protein>
<dbReference type="SUPFAM" id="SSF56925">
    <property type="entry name" value="OMPA-like"/>
    <property type="match status" value="1"/>
</dbReference>
<dbReference type="STRING" id="1641875.XM53_02470"/>
<keyword evidence="2" id="KW-1185">Reference proteome</keyword>
<proteinExistence type="predicted"/>
<evidence type="ECO:0000313" key="2">
    <source>
        <dbReference type="Proteomes" id="UP000051295"/>
    </source>
</evidence>
<dbReference type="PATRIC" id="fig|1641875.4.peg.1591"/>
<gene>
    <name evidence="1" type="ORF">XM53_02470</name>
</gene>
<comment type="caution">
    <text evidence="1">The sequence shown here is derived from an EMBL/GenBank/DDBJ whole genome shotgun (WGS) entry which is preliminary data.</text>
</comment>
<sequence>MLCAGLCWLSASFAAAEEGIYATADGRLRADLRFSEEMFDRQDHVTNKAALLLRARAAGRVPEGSLTFGGRLIATWISERTDTPGKFPILSRLPPTHTRGTSDSYGVINEISLNATLALPLVTGFVQGEFTEVEYPGQDDIQLRKYMLVLGDLSRSSFYLAVGRKTLNFGNFASYAPFTHTHSSHYFWSQSDDPVIELGYVTDRTELAFTLIPAHRGNRVISSPRNDGALSNFALNGAHRVAVAPGHDLTVGAGYLRGSIYDSTIAHHPPGRGINRFWNELWDVNLTWSGPRFDVQAEFTRSMHDWPATGHHVQATTVQARWHRQIAGKPVTWSISASRGVQGNRGTEWERMEQVILGVEYEAAPHVTLGAEYMYNAGFVPLILPRVTGDRSVESHTLIAGVKMTF</sequence>
<name>A0A0T5P0Y6_9RHOB</name>
<evidence type="ECO:0008006" key="3">
    <source>
        <dbReference type="Google" id="ProtNLM"/>
    </source>
</evidence>
<dbReference type="InterPro" id="IPR011250">
    <property type="entry name" value="OMP/PagP_B-barrel"/>
</dbReference>
<dbReference type="Proteomes" id="UP000051295">
    <property type="component" value="Unassembled WGS sequence"/>
</dbReference>
<organism evidence="1 2">
    <name type="scientific">Roseovarius atlanticus</name>
    <dbReference type="NCBI Taxonomy" id="1641875"/>
    <lineage>
        <taxon>Bacteria</taxon>
        <taxon>Pseudomonadati</taxon>
        <taxon>Pseudomonadota</taxon>
        <taxon>Alphaproteobacteria</taxon>
        <taxon>Rhodobacterales</taxon>
        <taxon>Roseobacteraceae</taxon>
        <taxon>Roseovarius</taxon>
    </lineage>
</organism>
<reference evidence="1 2" key="1">
    <citation type="submission" date="2015-04" db="EMBL/GenBank/DDBJ databases">
        <title>The draft genome sequence of Roseovarius sp.R12b.</title>
        <authorList>
            <person name="Li G."/>
            <person name="Lai Q."/>
            <person name="Shao Z."/>
            <person name="Yan P."/>
        </authorList>
    </citation>
    <scope>NUCLEOTIDE SEQUENCE [LARGE SCALE GENOMIC DNA]</scope>
    <source>
        <strain evidence="1 2">R12B</strain>
    </source>
</reference>
<evidence type="ECO:0000313" key="1">
    <source>
        <dbReference type="EMBL" id="KRS14810.1"/>
    </source>
</evidence>
<dbReference type="EMBL" id="LAXJ01000002">
    <property type="protein sequence ID" value="KRS14810.1"/>
    <property type="molecule type" value="Genomic_DNA"/>
</dbReference>